<sequence length="374" mass="41166">MKNFTKLLLILCFVAFSCQNENVNSEQMTEQDLQSFDVLTTTCTVIDADRCYITGQPSANFWWPNLTNNNDYFNPTTYFGSDAENGVSLSFMEYPDGTAHISGTTINSTGCLVTVDVYLKDKMDWTTWSDSFGNNGQFKDESPNNCSNIDKETLSYYVIDPEKSTITATGGSCYEEGTYDVIQRPDADDPNTPHFGIYVGTGGANFHGADPDAYGLSGWGWMIHQETGNKYVMDFNFATECRTTGSDCETAFARGNDGNICFIDEGFSNKRWGWRIVLPEPGEYSFEVYAGAGQCDISKGVKVGTVDVTYANGTVEVVYNIDEGYELRETHVYAGKADYPTNKKGKKTVAPGQYTIGTGLEGAISIIVHAVVCN</sequence>
<evidence type="ECO:0000313" key="2">
    <source>
        <dbReference type="EMBL" id="TNJ46528.1"/>
    </source>
</evidence>
<feature type="chain" id="PRO_5023151035" evidence="1">
    <location>
        <begin position="21"/>
        <end position="374"/>
    </location>
</feature>
<protein>
    <submittedName>
        <fullName evidence="2">Uncharacterized protein</fullName>
    </submittedName>
</protein>
<comment type="caution">
    <text evidence="2">The sequence shown here is derived from an EMBL/GenBank/DDBJ whole genome shotgun (WGS) entry which is preliminary data.</text>
</comment>
<gene>
    <name evidence="2" type="ORF">FGF67_02555</name>
</gene>
<dbReference type="EMBL" id="VDCS01000002">
    <property type="protein sequence ID" value="TNJ46528.1"/>
    <property type="molecule type" value="Genomic_DNA"/>
</dbReference>
<dbReference type="AlphaFoldDB" id="A0A5C4SQE5"/>
<name>A0A5C4SQE5_9FLAO</name>
<proteinExistence type="predicted"/>
<organism evidence="2 3">
    <name type="scientific">Allotamlana fucoidanivorans</name>
    <dbReference type="NCBI Taxonomy" id="2583814"/>
    <lineage>
        <taxon>Bacteria</taxon>
        <taxon>Pseudomonadati</taxon>
        <taxon>Bacteroidota</taxon>
        <taxon>Flavobacteriia</taxon>
        <taxon>Flavobacteriales</taxon>
        <taxon>Flavobacteriaceae</taxon>
        <taxon>Allotamlana</taxon>
    </lineage>
</organism>
<keyword evidence="3" id="KW-1185">Reference proteome</keyword>
<evidence type="ECO:0000256" key="1">
    <source>
        <dbReference type="SAM" id="SignalP"/>
    </source>
</evidence>
<dbReference type="Proteomes" id="UP000308713">
    <property type="component" value="Unassembled WGS sequence"/>
</dbReference>
<keyword evidence="1" id="KW-0732">Signal</keyword>
<dbReference type="OrthoDB" id="599464at2"/>
<reference evidence="2 3" key="1">
    <citation type="submission" date="2019-05" db="EMBL/GenBank/DDBJ databases">
        <title>Tamlana fucoidanivorans sp. nov., isolated from the surface of algae collected from Fujian province in China.</title>
        <authorList>
            <person name="Li J."/>
        </authorList>
    </citation>
    <scope>NUCLEOTIDE SEQUENCE [LARGE SCALE GENOMIC DNA]</scope>
    <source>
        <strain evidence="2 3">CW2-9</strain>
    </source>
</reference>
<dbReference type="RefSeq" id="WP_139694899.1">
    <property type="nucleotide sequence ID" value="NZ_CP074074.1"/>
</dbReference>
<dbReference type="PROSITE" id="PS51257">
    <property type="entry name" value="PROKAR_LIPOPROTEIN"/>
    <property type="match status" value="1"/>
</dbReference>
<accession>A0A5C4SQE5</accession>
<evidence type="ECO:0000313" key="3">
    <source>
        <dbReference type="Proteomes" id="UP000308713"/>
    </source>
</evidence>
<feature type="signal peptide" evidence="1">
    <location>
        <begin position="1"/>
        <end position="20"/>
    </location>
</feature>